<dbReference type="RefSeq" id="WP_271277490.1">
    <property type="nucleotide sequence ID" value="NZ_BAABFD010000016.1"/>
</dbReference>
<keyword evidence="2" id="KW-1185">Reference proteome</keyword>
<protein>
    <submittedName>
        <fullName evidence="1">Uncharacterized protein</fullName>
    </submittedName>
</protein>
<sequence length="186" mass="19522">MGSRALYATRAAPAATPFDRLVEDTFYLTVGIEVEQRLMPVEKGARIRPGPRLAPGIGVDATGRVYGRPERAGTYAAQVQICRDQACDEERVTFVVLRNVPWAPGALTFPGRAGQRLDGNIQIRGGPTGVPPTFTVTRQAALPPGVTIGPDGHVGGVPAESGVSRVPVRICLAGNCAGVVVTLIVI</sequence>
<accession>A0ABT4T1C9</accession>
<gene>
    <name evidence="1" type="ORF">OUY24_21075</name>
</gene>
<name>A0ABT4T1C9_9ACTN</name>
<reference evidence="1 2" key="1">
    <citation type="submission" date="2022-11" db="EMBL/GenBank/DDBJ databases">
        <title>Nonomuraea corallina sp. nov., a new species of the genus Nonomuraea isolated from sea side sediment in Thai sea.</title>
        <authorList>
            <person name="Ngamcharungchit C."/>
            <person name="Matsumoto A."/>
            <person name="Suriyachadkun C."/>
            <person name="Panbangred W."/>
            <person name="Inahashi Y."/>
            <person name="Intra B."/>
        </authorList>
    </citation>
    <scope>NUCLEOTIDE SEQUENCE [LARGE SCALE GENOMIC DNA]</scope>
    <source>
        <strain evidence="1 2">DSM 43553</strain>
    </source>
</reference>
<organism evidence="1 2">
    <name type="scientific">Nonomuraea ferruginea</name>
    <dbReference type="NCBI Taxonomy" id="46174"/>
    <lineage>
        <taxon>Bacteria</taxon>
        <taxon>Bacillati</taxon>
        <taxon>Actinomycetota</taxon>
        <taxon>Actinomycetes</taxon>
        <taxon>Streptosporangiales</taxon>
        <taxon>Streptosporangiaceae</taxon>
        <taxon>Nonomuraea</taxon>
    </lineage>
</organism>
<comment type="caution">
    <text evidence="1">The sequence shown here is derived from an EMBL/GenBank/DDBJ whole genome shotgun (WGS) entry which is preliminary data.</text>
</comment>
<evidence type="ECO:0000313" key="2">
    <source>
        <dbReference type="Proteomes" id="UP001212498"/>
    </source>
</evidence>
<evidence type="ECO:0000313" key="1">
    <source>
        <dbReference type="EMBL" id="MDA0643125.1"/>
    </source>
</evidence>
<dbReference type="Proteomes" id="UP001212498">
    <property type="component" value="Unassembled WGS sequence"/>
</dbReference>
<dbReference type="EMBL" id="JAPNUD010000059">
    <property type="protein sequence ID" value="MDA0643125.1"/>
    <property type="molecule type" value="Genomic_DNA"/>
</dbReference>
<proteinExistence type="predicted"/>